<dbReference type="InterPro" id="IPR016071">
    <property type="entry name" value="Staphylococal_nuclease_OB-fold"/>
</dbReference>
<reference evidence="3 4" key="1">
    <citation type="submission" date="2024-07" db="EMBL/GenBank/DDBJ databases">
        <title>Marimonas sp.nov., isolated from tidal-flat sediment.</title>
        <authorList>
            <person name="Jayan J.N."/>
            <person name="Lee S.S."/>
        </authorList>
    </citation>
    <scope>NUCLEOTIDE SEQUENCE [LARGE SCALE GENOMIC DNA]</scope>
    <source>
        <strain evidence="3 4">MJW-29</strain>
    </source>
</reference>
<dbReference type="PROSITE" id="PS50830">
    <property type="entry name" value="TNASE_3"/>
    <property type="match status" value="1"/>
</dbReference>
<dbReference type="Gene3D" id="2.40.50.90">
    <property type="match status" value="1"/>
</dbReference>
<dbReference type="Proteomes" id="UP001556098">
    <property type="component" value="Unassembled WGS sequence"/>
</dbReference>
<evidence type="ECO:0000256" key="1">
    <source>
        <dbReference type="SAM" id="SignalP"/>
    </source>
</evidence>
<gene>
    <name evidence="3" type="ORF">AB2B41_17830</name>
</gene>
<keyword evidence="4" id="KW-1185">Reference proteome</keyword>
<proteinExistence type="predicted"/>
<feature type="domain" description="TNase-like" evidence="2">
    <location>
        <begin position="28"/>
        <end position="117"/>
    </location>
</feature>
<evidence type="ECO:0000313" key="3">
    <source>
        <dbReference type="EMBL" id="MEW9921473.1"/>
    </source>
</evidence>
<protein>
    <submittedName>
        <fullName evidence="3">Thermonuclease family protein</fullName>
    </submittedName>
</protein>
<sequence>MRVFMPLLAFLLIMPLALSAAEVTGKVRVIDGDSLRLAGHNIRLFGIDAPENDQTCVTRGGLRWDCGAEVTRLVREALEGETVTCDLRGKDDWDRDLAICHLGGRNLNAWLVEEGWAFAFRKYSMMFDLEEKSAAVNGRGLHAHDVQRPVDYRQEKRAQSKPPVVRRIPATDTGGCRIKGNISANGRIYHMPGQHDYERTSIRPDKGERWFCSEAEARAAGWRPARR</sequence>
<dbReference type="RefSeq" id="WP_367879174.1">
    <property type="nucleotide sequence ID" value="NZ_JBFNXX010000016.1"/>
</dbReference>
<dbReference type="InterPro" id="IPR035437">
    <property type="entry name" value="SNase_OB-fold_sf"/>
</dbReference>
<dbReference type="EMBL" id="JBFNXX010000016">
    <property type="protein sequence ID" value="MEW9921473.1"/>
    <property type="molecule type" value="Genomic_DNA"/>
</dbReference>
<dbReference type="SUPFAM" id="SSF50199">
    <property type="entry name" value="Staphylococcal nuclease"/>
    <property type="match status" value="1"/>
</dbReference>
<dbReference type="Pfam" id="PF00565">
    <property type="entry name" value="SNase"/>
    <property type="match status" value="1"/>
</dbReference>
<organism evidence="3 4">
    <name type="scientific">Sulfitobacter sediminis</name>
    <dbReference type="NCBI Taxonomy" id="3234186"/>
    <lineage>
        <taxon>Bacteria</taxon>
        <taxon>Pseudomonadati</taxon>
        <taxon>Pseudomonadota</taxon>
        <taxon>Alphaproteobacteria</taxon>
        <taxon>Rhodobacterales</taxon>
        <taxon>Roseobacteraceae</taxon>
        <taxon>Sulfitobacter</taxon>
    </lineage>
</organism>
<feature type="signal peptide" evidence="1">
    <location>
        <begin position="1"/>
        <end position="20"/>
    </location>
</feature>
<evidence type="ECO:0000259" key="2">
    <source>
        <dbReference type="PROSITE" id="PS50830"/>
    </source>
</evidence>
<feature type="chain" id="PRO_5045611498" evidence="1">
    <location>
        <begin position="21"/>
        <end position="227"/>
    </location>
</feature>
<keyword evidence="1" id="KW-0732">Signal</keyword>
<comment type="caution">
    <text evidence="3">The sequence shown here is derived from an EMBL/GenBank/DDBJ whole genome shotgun (WGS) entry which is preliminary data.</text>
</comment>
<accession>A0ABV3RR29</accession>
<dbReference type="SMART" id="SM00318">
    <property type="entry name" value="SNc"/>
    <property type="match status" value="1"/>
</dbReference>
<evidence type="ECO:0000313" key="4">
    <source>
        <dbReference type="Proteomes" id="UP001556098"/>
    </source>
</evidence>
<name>A0ABV3RR29_9RHOB</name>